<protein>
    <submittedName>
        <fullName evidence="2">F-box only protein 48</fullName>
    </submittedName>
</protein>
<reference evidence="2" key="1">
    <citation type="journal article" date="2014" name="PLoS ONE">
        <title>Transcriptome-Based Identification of ABC Transporters in the Western Tarnished Plant Bug Lygus hesperus.</title>
        <authorList>
            <person name="Hull J.J."/>
            <person name="Chaney K."/>
            <person name="Geib S.M."/>
            <person name="Fabrick J.A."/>
            <person name="Brent C.S."/>
            <person name="Walsh D."/>
            <person name="Lavine L.C."/>
        </authorList>
    </citation>
    <scope>NUCLEOTIDE SEQUENCE</scope>
</reference>
<feature type="domain" description="F-box" evidence="1">
    <location>
        <begin position="1"/>
        <end position="45"/>
    </location>
</feature>
<dbReference type="AlphaFoldDB" id="A0A0A9X0Q9"/>
<organism evidence="2">
    <name type="scientific">Lygus hesperus</name>
    <name type="common">Western plant bug</name>
    <dbReference type="NCBI Taxonomy" id="30085"/>
    <lineage>
        <taxon>Eukaryota</taxon>
        <taxon>Metazoa</taxon>
        <taxon>Ecdysozoa</taxon>
        <taxon>Arthropoda</taxon>
        <taxon>Hexapoda</taxon>
        <taxon>Insecta</taxon>
        <taxon>Pterygota</taxon>
        <taxon>Neoptera</taxon>
        <taxon>Paraneoptera</taxon>
        <taxon>Hemiptera</taxon>
        <taxon>Heteroptera</taxon>
        <taxon>Panheteroptera</taxon>
        <taxon>Cimicomorpha</taxon>
        <taxon>Miridae</taxon>
        <taxon>Mirini</taxon>
        <taxon>Lygus</taxon>
    </lineage>
</organism>
<reference evidence="2" key="2">
    <citation type="submission" date="2014-07" db="EMBL/GenBank/DDBJ databases">
        <authorList>
            <person name="Hull J."/>
        </authorList>
    </citation>
    <scope>NUCLEOTIDE SEQUENCE</scope>
</reference>
<proteinExistence type="predicted"/>
<name>A0A0A9X0Q9_LYGHE</name>
<dbReference type="Pfam" id="PF12937">
    <property type="entry name" value="F-box-like"/>
    <property type="match status" value="1"/>
</dbReference>
<dbReference type="SMART" id="SM00256">
    <property type="entry name" value="FBOX"/>
    <property type="match status" value="1"/>
</dbReference>
<dbReference type="PROSITE" id="PS50181">
    <property type="entry name" value="FBOX"/>
    <property type="match status" value="1"/>
</dbReference>
<gene>
    <name evidence="2" type="primary">FBXO48_3</name>
    <name evidence="2" type="ORF">CM83_41841</name>
</gene>
<dbReference type="Gene3D" id="1.20.1280.50">
    <property type="match status" value="1"/>
</dbReference>
<sequence>MSFNLPVEIWCKIFSSLDLEDLCRARAVCRTWWDLINCDHLWRPKLLERRITEHCIITETLDNADAKSLQNCDWANICFKYYDTAIRNWTLWAATRTECPPSTEFVLIYLPYMLKTFDPYSVVEVQRLSNGMFAPWAKIPLPQDNEEGCYEPQMSCSDAFAVSKNNYTVVFRLRDGAFCFEKALAFIDGSLVSCSDESKAPGFVRDSYRRRLDGGLGMVSCLAVYQDVVWIYETSMDVLVVWDYLKSEIKLKLDSSNLNGLSIVESPLVQTTESRVYFILPGEVSIYSPHGQRLWFYKQKLMDYPCSNFCCNRVGCGFIERNHSVQRAIYYDMSKVSLIHLKVINPITIALDEYCGFAYCLFLRDKSLNIACSSTLSGELLWESEVCPLLKYEHYELSNRDNFSYLFLDVKMRVILKKYIVI</sequence>
<dbReference type="InterPro" id="IPR036047">
    <property type="entry name" value="F-box-like_dom_sf"/>
</dbReference>
<evidence type="ECO:0000259" key="1">
    <source>
        <dbReference type="PROSITE" id="PS50181"/>
    </source>
</evidence>
<dbReference type="SUPFAM" id="SSF81383">
    <property type="entry name" value="F-box domain"/>
    <property type="match status" value="1"/>
</dbReference>
<accession>A0A0A9X0Q9</accession>
<evidence type="ECO:0000313" key="2">
    <source>
        <dbReference type="EMBL" id="JAG14307.1"/>
    </source>
</evidence>
<dbReference type="InterPro" id="IPR001810">
    <property type="entry name" value="F-box_dom"/>
</dbReference>
<feature type="non-terminal residue" evidence="2">
    <location>
        <position position="422"/>
    </location>
</feature>
<dbReference type="EMBL" id="GBHO01029297">
    <property type="protein sequence ID" value="JAG14307.1"/>
    <property type="molecule type" value="Transcribed_RNA"/>
</dbReference>